<feature type="compositionally biased region" description="Basic and acidic residues" evidence="1">
    <location>
        <begin position="12"/>
        <end position="21"/>
    </location>
</feature>
<evidence type="ECO:0000256" key="1">
    <source>
        <dbReference type="SAM" id="MobiDB-lite"/>
    </source>
</evidence>
<organism evidence="2 3">
    <name type="scientific">Hymenolepis diminuta</name>
    <name type="common">Rat tapeworm</name>
    <dbReference type="NCBI Taxonomy" id="6216"/>
    <lineage>
        <taxon>Eukaryota</taxon>
        <taxon>Metazoa</taxon>
        <taxon>Spiralia</taxon>
        <taxon>Lophotrochozoa</taxon>
        <taxon>Platyhelminthes</taxon>
        <taxon>Cestoda</taxon>
        <taxon>Eucestoda</taxon>
        <taxon>Cyclophyllidea</taxon>
        <taxon>Hymenolepididae</taxon>
        <taxon>Hymenolepis</taxon>
    </lineage>
</organism>
<gene>
    <name evidence="2" type="ORF">WMSIL1_LOCUS10278</name>
</gene>
<evidence type="ECO:0000313" key="2">
    <source>
        <dbReference type="EMBL" id="VUZ51744.1"/>
    </source>
</evidence>
<protein>
    <submittedName>
        <fullName evidence="2">Uncharacterized protein</fullName>
    </submittedName>
</protein>
<dbReference type="AlphaFoldDB" id="A0A564YYQ2"/>
<sequence>MTQTYKQTSLKGAEREREKAVGGKGRLPESPTTQAPAYIRSPSFHDICVSGVITHLCQKARPRRVDSLDSANNIDLDDFLCLKAQ</sequence>
<name>A0A564YYQ2_HYMDI</name>
<dbReference type="EMBL" id="CABIJS010000444">
    <property type="protein sequence ID" value="VUZ51744.1"/>
    <property type="molecule type" value="Genomic_DNA"/>
</dbReference>
<accession>A0A564YYQ2</accession>
<feature type="compositionally biased region" description="Polar residues" evidence="1">
    <location>
        <begin position="1"/>
        <end position="10"/>
    </location>
</feature>
<keyword evidence="3" id="KW-1185">Reference proteome</keyword>
<proteinExistence type="predicted"/>
<reference evidence="2 3" key="1">
    <citation type="submission" date="2019-07" db="EMBL/GenBank/DDBJ databases">
        <authorList>
            <person name="Jastrzebski P J."/>
            <person name="Paukszto L."/>
            <person name="Jastrzebski P J."/>
        </authorList>
    </citation>
    <scope>NUCLEOTIDE SEQUENCE [LARGE SCALE GENOMIC DNA]</scope>
    <source>
        <strain evidence="2 3">WMS-il1</strain>
    </source>
</reference>
<feature type="region of interest" description="Disordered" evidence="1">
    <location>
        <begin position="1"/>
        <end position="37"/>
    </location>
</feature>
<dbReference type="Proteomes" id="UP000321570">
    <property type="component" value="Unassembled WGS sequence"/>
</dbReference>
<evidence type="ECO:0000313" key="3">
    <source>
        <dbReference type="Proteomes" id="UP000321570"/>
    </source>
</evidence>